<comment type="subcellular location">
    <subcellularLocation>
        <location evidence="1">Membrane</location>
        <topology evidence="1">Single-pass membrane protein</topology>
    </subcellularLocation>
</comment>
<dbReference type="EMBL" id="JAQMTU010000044">
    <property type="protein sequence ID" value="MDB9486510.1"/>
    <property type="molecule type" value="Genomic_DNA"/>
</dbReference>
<dbReference type="Gene3D" id="1.10.287.470">
    <property type="entry name" value="Helix hairpin bin"/>
    <property type="match status" value="1"/>
</dbReference>
<evidence type="ECO:0000256" key="1">
    <source>
        <dbReference type="ARBA" id="ARBA00004167"/>
    </source>
</evidence>
<evidence type="ECO:0000313" key="10">
    <source>
        <dbReference type="EMBL" id="MDB9486510.1"/>
    </source>
</evidence>
<dbReference type="InterPro" id="IPR058624">
    <property type="entry name" value="MdtA-like_HH"/>
</dbReference>
<organism evidence="10 11">
    <name type="scientific">Dolichospermum circinale CS-537/01</name>
    <dbReference type="NCBI Taxonomy" id="3021739"/>
    <lineage>
        <taxon>Bacteria</taxon>
        <taxon>Bacillati</taxon>
        <taxon>Cyanobacteriota</taxon>
        <taxon>Cyanophyceae</taxon>
        <taxon>Nostocales</taxon>
        <taxon>Aphanizomenonaceae</taxon>
        <taxon>Dolichospermum</taxon>
        <taxon>Dolichospermum circinale</taxon>
    </lineage>
</organism>
<evidence type="ECO:0000313" key="11">
    <source>
        <dbReference type="Proteomes" id="UP001212123"/>
    </source>
</evidence>
<feature type="coiled-coil region" evidence="6">
    <location>
        <begin position="260"/>
        <end position="315"/>
    </location>
</feature>
<keyword evidence="5 7" id="KW-0472">Membrane</keyword>
<evidence type="ECO:0000256" key="3">
    <source>
        <dbReference type="ARBA" id="ARBA00022692"/>
    </source>
</evidence>
<feature type="domain" description="Multidrug resistance protein MdtA-like alpha-helical hairpin" evidence="8">
    <location>
        <begin position="182"/>
        <end position="243"/>
    </location>
</feature>
<evidence type="ECO:0000256" key="5">
    <source>
        <dbReference type="ARBA" id="ARBA00023136"/>
    </source>
</evidence>
<dbReference type="PANTHER" id="PTHR30386:SF26">
    <property type="entry name" value="TRANSPORT PROTEIN COMB"/>
    <property type="match status" value="1"/>
</dbReference>
<dbReference type="InterPro" id="IPR011053">
    <property type="entry name" value="Single_hybrid_motif"/>
</dbReference>
<name>A0ABT5A4R2_9CYAN</name>
<dbReference type="Gene3D" id="2.40.30.170">
    <property type="match status" value="1"/>
</dbReference>
<keyword evidence="11" id="KW-1185">Reference proteome</keyword>
<dbReference type="PRINTS" id="PR01490">
    <property type="entry name" value="RTXTOXIND"/>
</dbReference>
<evidence type="ECO:0000256" key="6">
    <source>
        <dbReference type="SAM" id="Coils"/>
    </source>
</evidence>
<keyword evidence="6" id="KW-0175">Coiled coil</keyword>
<evidence type="ECO:0000256" key="7">
    <source>
        <dbReference type="SAM" id="Phobius"/>
    </source>
</evidence>
<proteinExistence type="inferred from homology"/>
<evidence type="ECO:0000259" key="8">
    <source>
        <dbReference type="Pfam" id="PF25876"/>
    </source>
</evidence>
<keyword evidence="4 7" id="KW-1133">Transmembrane helix</keyword>
<sequence length="467" mass="52053">MLYTHDQEFNSVIGTDNSLPAISIWTSLAGVFLIGTVMTGIYLSSWVKYNVTVKANAIVRPIGETRVVQSKVEGTIKTILVKENQIVKQGEVIAILDTEQLLIKKSQLEENINQNKLQILQIYAQNRTLNNQIMAEKKVIQRVVTSAKEDLLKNQREYEERKVNTEGELITAQLNIQKQLVDLQKAEADLEFAKVDRDRYQQLAEMGVISNREFEQKQLIVQQTTLTLETVKKAVDIANIKLKLNKAAINPTTAMMNMAQERIAQEIAKGEANIAALNKERVGLIQRLVEIQTQIKQLQKELQQLENQRKNSSIIATSNGIILKLNLRNSGQVVRAGESIAEIVPEDRTSLVIKALIPSAEINKIAVGQKAQLRVDACPYPDYGTAKGVVKTISPDAITSPSKDTNTVISPGANYFEATIKPEKSSFGNNDRQCFLQSGMNGTADIISKEETVLQFMLRKARLIADL</sequence>
<protein>
    <submittedName>
        <fullName evidence="10">HlyD family efflux transporter periplasmic adaptor subunit</fullName>
    </submittedName>
</protein>
<dbReference type="Proteomes" id="UP001212123">
    <property type="component" value="Unassembled WGS sequence"/>
</dbReference>
<dbReference type="InterPro" id="IPR050739">
    <property type="entry name" value="MFP"/>
</dbReference>
<evidence type="ECO:0000259" key="9">
    <source>
        <dbReference type="Pfam" id="PF26002"/>
    </source>
</evidence>
<dbReference type="RefSeq" id="WP_028082957.1">
    <property type="nucleotide sequence ID" value="NZ_JAQMTU010000044.1"/>
</dbReference>
<keyword evidence="3 7" id="KW-0812">Transmembrane</keyword>
<feature type="domain" description="AprE-like beta-barrel" evidence="9">
    <location>
        <begin position="351"/>
        <end position="447"/>
    </location>
</feature>
<comment type="similarity">
    <text evidence="2">Belongs to the membrane fusion protein (MFP) (TC 8.A.1) family.</text>
</comment>
<dbReference type="InterPro" id="IPR058982">
    <property type="entry name" value="Beta-barrel_AprE"/>
</dbReference>
<comment type="caution">
    <text evidence="10">The sequence shown here is derived from an EMBL/GenBank/DDBJ whole genome shotgun (WGS) entry which is preliminary data.</text>
</comment>
<dbReference type="Pfam" id="PF25876">
    <property type="entry name" value="HH_MFP_RND"/>
    <property type="match status" value="1"/>
</dbReference>
<dbReference type="SUPFAM" id="SSF51230">
    <property type="entry name" value="Single hybrid motif"/>
    <property type="match status" value="1"/>
</dbReference>
<accession>A0ABT5A4R2</accession>
<evidence type="ECO:0000256" key="4">
    <source>
        <dbReference type="ARBA" id="ARBA00022989"/>
    </source>
</evidence>
<dbReference type="Gene3D" id="2.40.50.100">
    <property type="match status" value="1"/>
</dbReference>
<gene>
    <name evidence="10" type="ORF">PN492_08120</name>
</gene>
<dbReference type="PANTHER" id="PTHR30386">
    <property type="entry name" value="MEMBRANE FUSION SUBUNIT OF EMRAB-TOLC MULTIDRUG EFFLUX PUMP"/>
    <property type="match status" value="1"/>
</dbReference>
<feature type="transmembrane region" description="Helical" evidence="7">
    <location>
        <begin position="22"/>
        <end position="44"/>
    </location>
</feature>
<feature type="coiled-coil region" evidence="6">
    <location>
        <begin position="148"/>
        <end position="203"/>
    </location>
</feature>
<reference evidence="10 11" key="1">
    <citation type="submission" date="2023-01" db="EMBL/GenBank/DDBJ databases">
        <title>Genomes from the Australian National Cyanobacteria Reference Collection.</title>
        <authorList>
            <person name="Willis A."/>
            <person name="Lee E.M.F."/>
        </authorList>
    </citation>
    <scope>NUCLEOTIDE SEQUENCE [LARGE SCALE GENOMIC DNA]</scope>
    <source>
        <strain evidence="10 11">CS-537/01</strain>
    </source>
</reference>
<evidence type="ECO:0000256" key="2">
    <source>
        <dbReference type="ARBA" id="ARBA00009477"/>
    </source>
</evidence>
<dbReference type="Pfam" id="PF26002">
    <property type="entry name" value="Beta-barrel_AprE"/>
    <property type="match status" value="1"/>
</dbReference>